<dbReference type="OrthoDB" id="10662378at2759"/>
<dbReference type="AlphaFoldDB" id="A0A5J9VYN6"/>
<comment type="caution">
    <text evidence="1">The sequence shown here is derived from an EMBL/GenBank/DDBJ whole genome shotgun (WGS) entry which is preliminary data.</text>
</comment>
<reference evidence="1 2" key="1">
    <citation type="journal article" date="2019" name="Sci. Rep.">
        <title>A high-quality genome of Eragrostis curvula grass provides insights into Poaceae evolution and supports new strategies to enhance forage quality.</title>
        <authorList>
            <person name="Carballo J."/>
            <person name="Santos B.A.C.M."/>
            <person name="Zappacosta D."/>
            <person name="Garbus I."/>
            <person name="Selva J.P."/>
            <person name="Gallo C.A."/>
            <person name="Diaz A."/>
            <person name="Albertini E."/>
            <person name="Caccamo M."/>
            <person name="Echenique V."/>
        </authorList>
    </citation>
    <scope>NUCLEOTIDE SEQUENCE [LARGE SCALE GENOMIC DNA]</scope>
    <source>
        <strain evidence="2">cv. Victoria</strain>
        <tissue evidence="1">Leaf</tissue>
    </source>
</reference>
<dbReference type="PANTHER" id="PTHR33186">
    <property type="entry name" value="OS10G0136150 PROTEIN-RELATED"/>
    <property type="match status" value="1"/>
</dbReference>
<evidence type="ECO:0000313" key="2">
    <source>
        <dbReference type="Proteomes" id="UP000324897"/>
    </source>
</evidence>
<feature type="non-terminal residue" evidence="1">
    <location>
        <position position="1"/>
    </location>
</feature>
<gene>
    <name evidence="1" type="ORF">EJB05_14226</name>
</gene>
<dbReference type="Proteomes" id="UP000324897">
    <property type="component" value="Chromosome 4"/>
</dbReference>
<dbReference type="PANTHER" id="PTHR33186:SF15">
    <property type="entry name" value="OS06G0249850 PROTEIN"/>
    <property type="match status" value="1"/>
</dbReference>
<sequence length="81" mass="9022">MRPSLFTGDAVYFFIQDGKAILRYDLGQKGQSVLDTSDFLMMAEDGGLGFAGVKDYILSLWSWKANAKGIAGWVQLRLQDE</sequence>
<organism evidence="1 2">
    <name type="scientific">Eragrostis curvula</name>
    <name type="common">weeping love grass</name>
    <dbReference type="NCBI Taxonomy" id="38414"/>
    <lineage>
        <taxon>Eukaryota</taxon>
        <taxon>Viridiplantae</taxon>
        <taxon>Streptophyta</taxon>
        <taxon>Embryophyta</taxon>
        <taxon>Tracheophyta</taxon>
        <taxon>Spermatophyta</taxon>
        <taxon>Magnoliopsida</taxon>
        <taxon>Liliopsida</taxon>
        <taxon>Poales</taxon>
        <taxon>Poaceae</taxon>
        <taxon>PACMAD clade</taxon>
        <taxon>Chloridoideae</taxon>
        <taxon>Eragrostideae</taxon>
        <taxon>Eragrostidinae</taxon>
        <taxon>Eragrostis</taxon>
    </lineage>
</organism>
<dbReference type="EMBL" id="RWGY01000007">
    <property type="protein sequence ID" value="TVU40751.1"/>
    <property type="molecule type" value="Genomic_DNA"/>
</dbReference>
<accession>A0A5J9VYN6</accession>
<evidence type="ECO:0000313" key="1">
    <source>
        <dbReference type="EMBL" id="TVU40751.1"/>
    </source>
</evidence>
<name>A0A5J9VYN6_9POAL</name>
<keyword evidence="2" id="KW-1185">Reference proteome</keyword>
<protein>
    <submittedName>
        <fullName evidence="1">Uncharacterized protein</fullName>
    </submittedName>
</protein>
<dbReference type="Gramene" id="TVU40751">
    <property type="protein sequence ID" value="TVU40751"/>
    <property type="gene ID" value="EJB05_14226"/>
</dbReference>
<proteinExistence type="predicted"/>